<evidence type="ECO:0000256" key="7">
    <source>
        <dbReference type="ARBA" id="ARBA00023132"/>
    </source>
</evidence>
<keyword evidence="7 9" id="KW-0906">Nuclear pore complex</keyword>
<dbReference type="PANTHER" id="PTHR13373">
    <property type="entry name" value="FROUNT PROTEIN-RELATED"/>
    <property type="match status" value="1"/>
</dbReference>
<dbReference type="PANTHER" id="PTHR13373:SF21">
    <property type="entry name" value="NUCLEAR PORE COMPLEX PROTEIN NUP85"/>
    <property type="match status" value="1"/>
</dbReference>
<comment type="function">
    <text evidence="9">Functions as a component of the nuclear pore complex (NPC).</text>
</comment>
<feature type="region of interest" description="Disordered" evidence="10">
    <location>
        <begin position="37"/>
        <end position="63"/>
    </location>
</feature>
<comment type="subcellular location">
    <subcellularLocation>
        <location evidence="1 9">Nucleus</location>
        <location evidence="1 9">Nuclear pore complex</location>
    </subcellularLocation>
</comment>
<evidence type="ECO:0000256" key="2">
    <source>
        <dbReference type="ARBA" id="ARBA00005573"/>
    </source>
</evidence>
<keyword evidence="8 9" id="KW-0539">Nucleus</keyword>
<dbReference type="PhylomeDB" id="A0A0D2X0F7"/>
<dbReference type="GO" id="GO:0006606">
    <property type="term" value="P:protein import into nucleus"/>
    <property type="evidence" value="ECO:0007669"/>
    <property type="project" value="TreeGrafter"/>
</dbReference>
<dbReference type="GO" id="GO:0045893">
    <property type="term" value="P:positive regulation of DNA-templated transcription"/>
    <property type="evidence" value="ECO:0007669"/>
    <property type="project" value="TreeGrafter"/>
</dbReference>
<evidence type="ECO:0000256" key="9">
    <source>
        <dbReference type="RuleBase" id="RU365073"/>
    </source>
</evidence>
<evidence type="ECO:0000256" key="6">
    <source>
        <dbReference type="ARBA" id="ARBA00023010"/>
    </source>
</evidence>
<dbReference type="GO" id="GO:0031965">
    <property type="term" value="C:nuclear membrane"/>
    <property type="evidence" value="ECO:0007669"/>
    <property type="project" value="UniProtKB-UniRule"/>
</dbReference>
<dbReference type="InParanoid" id="A0A0D2X0F7"/>
<evidence type="ECO:0000313" key="11">
    <source>
        <dbReference type="EMBL" id="KJE88979.1"/>
    </source>
</evidence>
<evidence type="ECO:0000256" key="4">
    <source>
        <dbReference type="ARBA" id="ARBA00022816"/>
    </source>
</evidence>
<evidence type="ECO:0000256" key="8">
    <source>
        <dbReference type="ARBA" id="ARBA00023242"/>
    </source>
</evidence>
<keyword evidence="12" id="KW-1185">Reference proteome</keyword>
<reference evidence="12" key="1">
    <citation type="submission" date="2011-02" db="EMBL/GenBank/DDBJ databases">
        <title>The Genome Sequence of Capsaspora owczarzaki ATCC 30864.</title>
        <authorList>
            <person name="Russ C."/>
            <person name="Cuomo C."/>
            <person name="Burger G."/>
            <person name="Gray M.W."/>
            <person name="Holland P.W.H."/>
            <person name="King N."/>
            <person name="Lang F.B.F."/>
            <person name="Roger A.J."/>
            <person name="Ruiz-Trillo I."/>
            <person name="Young S.K."/>
            <person name="Zeng Q."/>
            <person name="Gargeya S."/>
            <person name="Alvarado L."/>
            <person name="Berlin A."/>
            <person name="Chapman S.B."/>
            <person name="Chen Z."/>
            <person name="Freedman E."/>
            <person name="Gellesch M."/>
            <person name="Goldberg J."/>
            <person name="Griggs A."/>
            <person name="Gujja S."/>
            <person name="Heilman E."/>
            <person name="Heiman D."/>
            <person name="Howarth C."/>
            <person name="Mehta T."/>
            <person name="Neiman D."/>
            <person name="Pearson M."/>
            <person name="Roberts A."/>
            <person name="Saif S."/>
            <person name="Shea T."/>
            <person name="Shenoy N."/>
            <person name="Sisk P."/>
            <person name="Stolte C."/>
            <person name="Sykes S."/>
            <person name="White J."/>
            <person name="Yandava C."/>
            <person name="Haas B."/>
            <person name="Nusbaum C."/>
            <person name="Birren B."/>
        </authorList>
    </citation>
    <scope>NUCLEOTIDE SEQUENCE</scope>
    <source>
        <strain evidence="12">ATCC 30864</strain>
    </source>
</reference>
<feature type="compositionally biased region" description="Low complexity" evidence="10">
    <location>
        <begin position="45"/>
        <end position="54"/>
    </location>
</feature>
<keyword evidence="4 9" id="KW-0509">mRNA transport</keyword>
<comment type="subunit">
    <text evidence="9">Component of the nuclear pore complex (NPC).</text>
</comment>
<evidence type="ECO:0000256" key="10">
    <source>
        <dbReference type="SAM" id="MobiDB-lite"/>
    </source>
</evidence>
<dbReference type="Pfam" id="PF07575">
    <property type="entry name" value="Nucleopor_Nup85"/>
    <property type="match status" value="1"/>
</dbReference>
<keyword evidence="5 9" id="KW-0653">Protein transport</keyword>
<gene>
    <name evidence="11" type="ORF">CAOG_000543</name>
</gene>
<comment type="similarity">
    <text evidence="2 9">Belongs to the nucleoporin Nup85 family.</text>
</comment>
<dbReference type="STRING" id="595528.A0A0D2X0F7"/>
<keyword evidence="6 9" id="KW-0811">Translocation</keyword>
<evidence type="ECO:0000313" key="12">
    <source>
        <dbReference type="Proteomes" id="UP000008743"/>
    </source>
</evidence>
<dbReference type="OrthoDB" id="17644at2759"/>
<proteinExistence type="inferred from homology"/>
<name>A0A0D2X0F7_CAPO3</name>
<dbReference type="GO" id="GO:0017056">
    <property type="term" value="F:structural constituent of nuclear pore"/>
    <property type="evidence" value="ECO:0007669"/>
    <property type="project" value="TreeGrafter"/>
</dbReference>
<dbReference type="InterPro" id="IPR011502">
    <property type="entry name" value="Nucleoporin_Nup85"/>
</dbReference>
<evidence type="ECO:0000256" key="1">
    <source>
        <dbReference type="ARBA" id="ARBA00004567"/>
    </source>
</evidence>
<dbReference type="AlphaFoldDB" id="A0A0D2X0F7"/>
<protein>
    <recommendedName>
        <fullName evidence="9">Nuclear pore complex protein Nup85</fullName>
    </recommendedName>
</protein>
<keyword evidence="3 9" id="KW-0813">Transport</keyword>
<sequence length="732" mass="81206">MIQDLDLKYSTRRHKCILLPRFSAAGELSLTPVAVTPKHNAQARQQQQQQQQQQLDAGSAAPSQHDFPHAIVSLALHPSPGDDYIRQLVSEFHTIFCDVQKAVKAAAAKTALAPVTTASRRLSQFSNTQSALSSETSAILSKRYRQALKATELNLLHDLQRTAIVAGHADAQAALENHHPVCQEMFQTRQVIVSSMTLWHLCEIMFIDTRANGLVTDSLCAWLQHSFDASVERLPDEFIPASAANRSVEELQLWAYIARLVMRGDTDSAQQLLPQPNESPSAAVCFGPMNALLANVPRGSAATSVSEFMLAWSRWREECRIQQRDVFAGHFGWELLGRVLLGDQAVLRKLAQQWYELVVARLFLVTPNTKVFDLGLLAQEAMAELPPPLPISPDQAEADTGAGEFDRIMAAAFEFDIQKVVQDCTTLFDGWFVAHFTDLLQRCGKLESIPLAYGSDIREFFVLEYANQLASHNALWRLACDYFASCSVFGPHFLKAFVERVAPFSSEKKAAKLMLTCDRFGLTEERSTIHKVLGKWRLQQGRLGAALGHFIQTRDVTHVTAISLQLLDSYRQTGVLPDLAVLDAFGTEVGMSKALTILHKYKQFHSLYRSGDLREAARLLVDLLAHESAPKRMWFTLLLDALPLLESEQLLFGVSQTYILMRSVEELCEAHNLTSLLALDLKADGKSSSSSSSSSSAASAAGGARRQINEQMEVVRLALARNLSRALVLKQQ</sequence>
<dbReference type="GO" id="GO:0006406">
    <property type="term" value="P:mRNA export from nucleus"/>
    <property type="evidence" value="ECO:0007669"/>
    <property type="project" value="TreeGrafter"/>
</dbReference>
<organism evidence="11 12">
    <name type="scientific">Capsaspora owczarzaki (strain ATCC 30864)</name>
    <dbReference type="NCBI Taxonomy" id="595528"/>
    <lineage>
        <taxon>Eukaryota</taxon>
        <taxon>Filasterea</taxon>
        <taxon>Capsaspora</taxon>
    </lineage>
</organism>
<dbReference type="EMBL" id="KE346360">
    <property type="protein sequence ID" value="KJE88979.1"/>
    <property type="molecule type" value="Genomic_DNA"/>
</dbReference>
<evidence type="ECO:0000256" key="3">
    <source>
        <dbReference type="ARBA" id="ARBA00022448"/>
    </source>
</evidence>
<evidence type="ECO:0000256" key="5">
    <source>
        <dbReference type="ARBA" id="ARBA00022927"/>
    </source>
</evidence>
<accession>A0A0D2X0F7</accession>
<dbReference type="Proteomes" id="UP000008743">
    <property type="component" value="Unassembled WGS sequence"/>
</dbReference>
<dbReference type="GO" id="GO:0031080">
    <property type="term" value="C:nuclear pore outer ring"/>
    <property type="evidence" value="ECO:0007669"/>
    <property type="project" value="TreeGrafter"/>
</dbReference>
<keyword evidence="9" id="KW-0472">Membrane</keyword>